<evidence type="ECO:0000256" key="3">
    <source>
        <dbReference type="ARBA" id="ARBA00022448"/>
    </source>
</evidence>
<feature type="transmembrane region" description="Helical" evidence="8">
    <location>
        <begin position="301"/>
        <end position="321"/>
    </location>
</feature>
<feature type="transmembrane region" description="Helical" evidence="8">
    <location>
        <begin position="200"/>
        <end position="220"/>
    </location>
</feature>
<dbReference type="EMBL" id="PVUE01000017">
    <property type="protein sequence ID" value="PRZ40452.1"/>
    <property type="molecule type" value="Genomic_DNA"/>
</dbReference>
<keyword evidence="11" id="KW-1185">Reference proteome</keyword>
<dbReference type="GO" id="GO:0022857">
    <property type="term" value="F:transmembrane transporter activity"/>
    <property type="evidence" value="ECO:0007669"/>
    <property type="project" value="InterPro"/>
</dbReference>
<evidence type="ECO:0000256" key="8">
    <source>
        <dbReference type="SAM" id="Phobius"/>
    </source>
</evidence>
<feature type="transmembrane region" description="Helical" evidence="8">
    <location>
        <begin position="269"/>
        <end position="289"/>
    </location>
</feature>
<dbReference type="PANTHER" id="PTHR42718:SF9">
    <property type="entry name" value="MAJOR FACILITATOR SUPERFAMILY MULTIDRUG TRANSPORTER MFSC"/>
    <property type="match status" value="1"/>
</dbReference>
<feature type="transmembrane region" description="Helical" evidence="8">
    <location>
        <begin position="226"/>
        <end position="249"/>
    </location>
</feature>
<feature type="transmembrane region" description="Helical" evidence="8">
    <location>
        <begin position="446"/>
        <end position="466"/>
    </location>
</feature>
<dbReference type="RefSeq" id="WP_170111129.1">
    <property type="nucleotide sequence ID" value="NZ_PVUE01000017.1"/>
</dbReference>
<keyword evidence="3" id="KW-0813">Transport</keyword>
<feature type="transmembrane region" description="Helical" evidence="8">
    <location>
        <begin position="362"/>
        <end position="387"/>
    </location>
</feature>
<protein>
    <submittedName>
        <fullName evidence="10">EmrB/QacA subfamily drug resistance transporter</fullName>
    </submittedName>
</protein>
<accession>A0A2T0ZVS9</accession>
<keyword evidence="4" id="KW-1003">Cell membrane</keyword>
<feature type="transmembrane region" description="Helical" evidence="8">
    <location>
        <begin position="78"/>
        <end position="98"/>
    </location>
</feature>
<dbReference type="Gene3D" id="1.20.1720.10">
    <property type="entry name" value="Multidrug resistance protein D"/>
    <property type="match status" value="1"/>
</dbReference>
<feature type="transmembrane region" description="Helical" evidence="8">
    <location>
        <begin position="137"/>
        <end position="160"/>
    </location>
</feature>
<evidence type="ECO:0000256" key="1">
    <source>
        <dbReference type="ARBA" id="ARBA00004651"/>
    </source>
</evidence>
<evidence type="ECO:0000313" key="11">
    <source>
        <dbReference type="Proteomes" id="UP000237752"/>
    </source>
</evidence>
<evidence type="ECO:0000256" key="2">
    <source>
        <dbReference type="ARBA" id="ARBA00008537"/>
    </source>
</evidence>
<keyword evidence="6 8" id="KW-1133">Transmembrane helix</keyword>
<sequence>MARPATSTGAWLTLLVAAAGQFLSVVSTTVVSVALPTMGEHLDASATDLQWIVDSYVLVLASLLMTGGVLGDRLGRKGVFMVGIAIFATGSLMTGLAPTIEMVLIGRVIQAIGPALLVPGSLNIVRAAFDDPARRAFALGLWSTSSGLAMAVGPIVGGVIVDGWGWRWVFLINVPLSLLLIAIAARYVPRLAKLTNKARFDLSGAVLTIVGVGALAFAIIEGQNHGWGSPLILGMFALSLVTLTIFVLVERRLADPLIDVRLYLLPRFAAANIAGLVVFFAFTGSIVYFSAYFQQVQGLDALHAGINVAALGIAFAVASTVSGHLVGRIGAKWPLLIGLVVCAAGTLGLLRLDTTTPGSLIWWNFAIFGFGIGLSMSPMAAIAMAAVDASHAGMASAILNSVRQVGQLLGVAVLGALVYANIPGRSGGGARLNPRDQESFVSGLHAAMWTSAVALLIGAVLSALLFRVEAKRERTVTPVA</sequence>
<dbReference type="GO" id="GO:0005886">
    <property type="term" value="C:plasma membrane"/>
    <property type="evidence" value="ECO:0007669"/>
    <property type="project" value="UniProtKB-SubCell"/>
</dbReference>
<feature type="transmembrane region" description="Helical" evidence="8">
    <location>
        <begin position="51"/>
        <end position="71"/>
    </location>
</feature>
<evidence type="ECO:0000256" key="4">
    <source>
        <dbReference type="ARBA" id="ARBA00022475"/>
    </source>
</evidence>
<dbReference type="SUPFAM" id="SSF103473">
    <property type="entry name" value="MFS general substrate transporter"/>
    <property type="match status" value="1"/>
</dbReference>
<dbReference type="InterPro" id="IPR020846">
    <property type="entry name" value="MFS_dom"/>
</dbReference>
<name>A0A2T0ZVS9_9ACTN</name>
<keyword evidence="7 8" id="KW-0472">Membrane</keyword>
<dbReference type="AlphaFoldDB" id="A0A2T0ZVS9"/>
<comment type="caution">
    <text evidence="10">The sequence shown here is derived from an EMBL/GenBank/DDBJ whole genome shotgun (WGS) entry which is preliminary data.</text>
</comment>
<proteinExistence type="inferred from homology"/>
<dbReference type="InterPro" id="IPR036259">
    <property type="entry name" value="MFS_trans_sf"/>
</dbReference>
<organism evidence="10 11">
    <name type="scientific">Antricoccus suffuscus</name>
    <dbReference type="NCBI Taxonomy" id="1629062"/>
    <lineage>
        <taxon>Bacteria</taxon>
        <taxon>Bacillati</taxon>
        <taxon>Actinomycetota</taxon>
        <taxon>Actinomycetes</taxon>
        <taxon>Geodermatophilales</taxon>
        <taxon>Antricoccaceae</taxon>
        <taxon>Antricoccus</taxon>
    </lineage>
</organism>
<feature type="transmembrane region" description="Helical" evidence="8">
    <location>
        <begin position="104"/>
        <end position="125"/>
    </location>
</feature>
<dbReference type="InterPro" id="IPR004638">
    <property type="entry name" value="EmrB-like"/>
</dbReference>
<feature type="transmembrane region" description="Helical" evidence="8">
    <location>
        <begin position="333"/>
        <end position="350"/>
    </location>
</feature>
<dbReference type="CDD" id="cd17321">
    <property type="entry name" value="MFS_MMR_MDR_like"/>
    <property type="match status" value="1"/>
</dbReference>
<feature type="domain" description="Major facilitator superfamily (MFS) profile" evidence="9">
    <location>
        <begin position="13"/>
        <end position="470"/>
    </location>
</feature>
<evidence type="ECO:0000313" key="10">
    <source>
        <dbReference type="EMBL" id="PRZ40452.1"/>
    </source>
</evidence>
<gene>
    <name evidence="10" type="ORF">CLV47_11790</name>
</gene>
<dbReference type="NCBIfam" id="TIGR00711">
    <property type="entry name" value="efflux_EmrB"/>
    <property type="match status" value="1"/>
</dbReference>
<evidence type="ECO:0000256" key="5">
    <source>
        <dbReference type="ARBA" id="ARBA00022692"/>
    </source>
</evidence>
<feature type="transmembrane region" description="Helical" evidence="8">
    <location>
        <begin position="408"/>
        <end position="426"/>
    </location>
</feature>
<dbReference type="Pfam" id="PF07690">
    <property type="entry name" value="MFS_1"/>
    <property type="match status" value="1"/>
</dbReference>
<dbReference type="PRINTS" id="PR01036">
    <property type="entry name" value="TCRTETB"/>
</dbReference>
<reference evidence="10 11" key="1">
    <citation type="submission" date="2018-03" db="EMBL/GenBank/DDBJ databases">
        <title>Genomic Encyclopedia of Archaeal and Bacterial Type Strains, Phase II (KMG-II): from individual species to whole genera.</title>
        <authorList>
            <person name="Goeker M."/>
        </authorList>
    </citation>
    <scope>NUCLEOTIDE SEQUENCE [LARGE SCALE GENOMIC DNA]</scope>
    <source>
        <strain evidence="10 11">DSM 100065</strain>
    </source>
</reference>
<evidence type="ECO:0000259" key="9">
    <source>
        <dbReference type="PROSITE" id="PS50850"/>
    </source>
</evidence>
<comment type="similarity">
    <text evidence="2">Belongs to the major facilitator superfamily. EmrB family.</text>
</comment>
<dbReference type="Gene3D" id="1.20.1250.20">
    <property type="entry name" value="MFS general substrate transporter like domains"/>
    <property type="match status" value="1"/>
</dbReference>
<dbReference type="InterPro" id="IPR011701">
    <property type="entry name" value="MFS"/>
</dbReference>
<evidence type="ECO:0000256" key="7">
    <source>
        <dbReference type="ARBA" id="ARBA00023136"/>
    </source>
</evidence>
<evidence type="ECO:0000256" key="6">
    <source>
        <dbReference type="ARBA" id="ARBA00022989"/>
    </source>
</evidence>
<dbReference type="Proteomes" id="UP000237752">
    <property type="component" value="Unassembled WGS sequence"/>
</dbReference>
<keyword evidence="5 8" id="KW-0812">Transmembrane</keyword>
<comment type="subcellular location">
    <subcellularLocation>
        <location evidence="1">Cell membrane</location>
        <topology evidence="1">Multi-pass membrane protein</topology>
    </subcellularLocation>
</comment>
<dbReference type="PROSITE" id="PS50850">
    <property type="entry name" value="MFS"/>
    <property type="match status" value="1"/>
</dbReference>
<feature type="transmembrane region" description="Helical" evidence="8">
    <location>
        <begin position="166"/>
        <end position="188"/>
    </location>
</feature>
<dbReference type="PANTHER" id="PTHR42718">
    <property type="entry name" value="MAJOR FACILITATOR SUPERFAMILY MULTIDRUG TRANSPORTER MFSC"/>
    <property type="match status" value="1"/>
</dbReference>